<organism evidence="3 4">
    <name type="scientific">Corallococcus sicarius</name>
    <dbReference type="NCBI Taxonomy" id="2316726"/>
    <lineage>
        <taxon>Bacteria</taxon>
        <taxon>Pseudomonadati</taxon>
        <taxon>Myxococcota</taxon>
        <taxon>Myxococcia</taxon>
        <taxon>Myxococcales</taxon>
        <taxon>Cystobacterineae</taxon>
        <taxon>Myxococcaceae</taxon>
        <taxon>Corallococcus</taxon>
    </lineage>
</organism>
<dbReference type="AlphaFoldDB" id="A0A3A8P6E4"/>
<evidence type="ECO:0000256" key="1">
    <source>
        <dbReference type="SAM" id="MobiDB-lite"/>
    </source>
</evidence>
<feature type="transmembrane region" description="Helical" evidence="2">
    <location>
        <begin position="252"/>
        <end position="274"/>
    </location>
</feature>
<proteinExistence type="predicted"/>
<sequence>MCEHVSFIERQMRWAVLSLVAVLLGGTVLIPRGVRAEAQQGMVQMYVRSARQLYDNLEYERALEQLSRARAHSTGEADDVLLSLYEGVLLADLGKNEASTTAFKAALLLQPEAKLPVKVSPKVERRFEDVRRQVRRKLANQAARGVDPGAPPGLEPGAQARPVEETPAVVASQSMPVAQAEPSPASAEVSGRRGLRERAWIPAAVGGALLVGGGVSYLQSRHERSRLRNDDESIETVQDLDRSVSRGRTSQTVGLVLAGAGVVGLGVSAGMYLLGAPSAPAKVGWSLGTDGTSALVFGRWP</sequence>
<feature type="transmembrane region" description="Helical" evidence="2">
    <location>
        <begin position="199"/>
        <end position="218"/>
    </location>
</feature>
<name>A0A3A8P6E4_9BACT</name>
<comment type="caution">
    <text evidence="3">The sequence shown here is derived from an EMBL/GenBank/DDBJ whole genome shotgun (WGS) entry which is preliminary data.</text>
</comment>
<feature type="region of interest" description="Disordered" evidence="1">
    <location>
        <begin position="139"/>
        <end position="192"/>
    </location>
</feature>
<keyword evidence="2" id="KW-0472">Membrane</keyword>
<evidence type="ECO:0008006" key="5">
    <source>
        <dbReference type="Google" id="ProtNLM"/>
    </source>
</evidence>
<keyword evidence="2" id="KW-0812">Transmembrane</keyword>
<keyword evidence="4" id="KW-1185">Reference proteome</keyword>
<dbReference type="EMBL" id="RAWG01000012">
    <property type="protein sequence ID" value="RKH47334.1"/>
    <property type="molecule type" value="Genomic_DNA"/>
</dbReference>
<evidence type="ECO:0000313" key="4">
    <source>
        <dbReference type="Proteomes" id="UP000273405"/>
    </source>
</evidence>
<dbReference type="Proteomes" id="UP000273405">
    <property type="component" value="Unassembled WGS sequence"/>
</dbReference>
<evidence type="ECO:0000256" key="2">
    <source>
        <dbReference type="SAM" id="Phobius"/>
    </source>
</evidence>
<evidence type="ECO:0000313" key="3">
    <source>
        <dbReference type="EMBL" id="RKH47334.1"/>
    </source>
</evidence>
<reference evidence="4" key="1">
    <citation type="submission" date="2018-09" db="EMBL/GenBank/DDBJ databases">
        <authorList>
            <person name="Livingstone P.G."/>
            <person name="Whitworth D.E."/>
        </authorList>
    </citation>
    <scope>NUCLEOTIDE SEQUENCE [LARGE SCALE GENOMIC DNA]</scope>
    <source>
        <strain evidence="4">CA040B</strain>
    </source>
</reference>
<accession>A0A3A8P6E4</accession>
<gene>
    <name evidence="3" type="ORF">D7X12_03100</name>
</gene>
<protein>
    <recommendedName>
        <fullName evidence="5">Tetratricopeptide repeat protein</fullName>
    </recommendedName>
</protein>
<keyword evidence="2" id="KW-1133">Transmembrane helix</keyword>